<evidence type="ECO:0000313" key="3">
    <source>
        <dbReference type="Proteomes" id="UP000297025"/>
    </source>
</evidence>
<dbReference type="EMBL" id="CP038462">
    <property type="protein sequence ID" value="QCC77413.1"/>
    <property type="molecule type" value="Genomic_DNA"/>
</dbReference>
<reference evidence="2" key="4">
    <citation type="submission" date="2019-03" db="EMBL/GenBank/DDBJ databases">
        <authorList>
            <person name="Huang Y."/>
        </authorList>
    </citation>
    <scope>NUCLEOTIDE SEQUENCE</scope>
    <source>
        <strain evidence="2">JCM 16608</strain>
    </source>
</reference>
<dbReference type="Proteomes" id="UP000297025">
    <property type="component" value="Chromosome"/>
</dbReference>
<evidence type="ECO:0000313" key="2">
    <source>
        <dbReference type="EMBL" id="QCC77413.1"/>
    </source>
</evidence>
<dbReference type="Proteomes" id="UP000630594">
    <property type="component" value="Unassembled WGS sequence"/>
</dbReference>
<dbReference type="Gene3D" id="3.40.50.300">
    <property type="entry name" value="P-loop containing nucleotide triphosphate hydrolases"/>
    <property type="match status" value="1"/>
</dbReference>
<reference evidence="1" key="5">
    <citation type="submission" date="2024-05" db="EMBL/GenBank/DDBJ databases">
        <authorList>
            <person name="Sun Q."/>
            <person name="Sedlacek I."/>
        </authorList>
    </citation>
    <scope>NUCLEOTIDE SEQUENCE</scope>
    <source>
        <strain evidence="1">CCM 7403</strain>
    </source>
</reference>
<organism evidence="2 3">
    <name type="scientific">Nocardioides daphniae</name>
    <dbReference type="NCBI Taxonomy" id="402297"/>
    <lineage>
        <taxon>Bacteria</taxon>
        <taxon>Bacillati</taxon>
        <taxon>Actinomycetota</taxon>
        <taxon>Actinomycetes</taxon>
        <taxon>Propionibacteriales</taxon>
        <taxon>Nocardioidaceae</taxon>
        <taxon>Nocardioides</taxon>
    </lineage>
</organism>
<dbReference type="RefSeq" id="WP_135832458.1">
    <property type="nucleotide sequence ID" value="NZ_BMCK01000004.1"/>
</dbReference>
<evidence type="ECO:0008006" key="5">
    <source>
        <dbReference type="Google" id="ProtNLM"/>
    </source>
</evidence>
<evidence type="ECO:0000313" key="1">
    <source>
        <dbReference type="EMBL" id="GGD24487.1"/>
    </source>
</evidence>
<proteinExistence type="predicted"/>
<evidence type="ECO:0000313" key="4">
    <source>
        <dbReference type="Proteomes" id="UP000630594"/>
    </source>
</evidence>
<sequence length="255" mass="26535">MAVIALTSASGSPGVTTSALGMALLWPRPVLFVEADPTGGSGLLAGYFRGTREYTSGLVELALTASSIHDGLAEVAEPIEGTTVSFVAGTRSHTQSPALRDLWAPLADELTALEVNGQDVIVDAGRLGLVGSPEPLLARADLVLLVTRTTLPALSAVRSWAEALRSGWLETRHSGVLVIGEGQPYSVREVARVLNSPVVAALPHDPTSAAVFSRGATPPKRFETWLLARGLHAAIAAIDSTLTTHRADLVEGVGP</sequence>
<dbReference type="KEGG" id="ndp:E2C04_09860"/>
<dbReference type="InterPro" id="IPR027417">
    <property type="entry name" value="P-loop_NTPase"/>
</dbReference>
<keyword evidence="4" id="KW-1185">Reference proteome</keyword>
<dbReference type="EMBL" id="BMCK01000004">
    <property type="protein sequence ID" value="GGD24487.1"/>
    <property type="molecule type" value="Genomic_DNA"/>
</dbReference>
<dbReference type="OrthoDB" id="5243870at2"/>
<reference evidence="1" key="2">
    <citation type="journal article" date="2014" name="Int. J. Syst. Evol. Microbiol.">
        <title>Complete genome of a new Firmicutes species belonging to the dominant human colonic microbiota ('Ruminococcus bicirculans') reveals two chromosomes and a selective capacity to utilize plant glucans.</title>
        <authorList>
            <consortium name="NISC Comparative Sequencing Program"/>
            <person name="Wegmann U."/>
            <person name="Louis P."/>
            <person name="Goesmann A."/>
            <person name="Henrissat B."/>
            <person name="Duncan S.H."/>
            <person name="Flint H.J."/>
        </authorList>
    </citation>
    <scope>NUCLEOTIDE SEQUENCE</scope>
    <source>
        <strain evidence="1">CCM 7403</strain>
    </source>
</reference>
<accession>A0A4P7UBA5</accession>
<dbReference type="SUPFAM" id="SSF52540">
    <property type="entry name" value="P-loop containing nucleoside triphosphate hydrolases"/>
    <property type="match status" value="1"/>
</dbReference>
<reference evidence="4" key="3">
    <citation type="journal article" date="2019" name="Int. J. Syst. Evol. Microbiol.">
        <title>The Global Catalogue of Microorganisms (GCM) 10K type strain sequencing project: providing services to taxonomists for standard genome sequencing and annotation.</title>
        <authorList>
            <consortium name="The Broad Institute Genomics Platform"/>
            <consortium name="The Broad Institute Genome Sequencing Center for Infectious Disease"/>
            <person name="Wu L."/>
            <person name="Ma J."/>
        </authorList>
    </citation>
    <scope>NUCLEOTIDE SEQUENCE [LARGE SCALE GENOMIC DNA]</scope>
    <source>
        <strain evidence="4">CCM 7403</strain>
    </source>
</reference>
<reference evidence="2 3" key="1">
    <citation type="journal article" date="2008" name="Int. J. Syst. Evol. Microbiol.">
        <title>Nocardioides daphniae sp. nov., isolated from Daphnia cucullata (Crustacea: Cladocera).</title>
        <authorList>
            <person name="Toth E.M."/>
            <person name="Keki Z."/>
            <person name="Homonnay Z.G."/>
            <person name="Borsodi A.K."/>
            <person name="Marialigeti K."/>
            <person name="Schumann P."/>
        </authorList>
    </citation>
    <scope>NUCLEOTIDE SEQUENCE [LARGE SCALE GENOMIC DNA]</scope>
    <source>
        <strain evidence="2 3">JCM 16608</strain>
    </source>
</reference>
<name>A0A4P7UBA5_9ACTN</name>
<dbReference type="AlphaFoldDB" id="A0A4P7UBA5"/>
<protein>
    <recommendedName>
        <fullName evidence="5">ParA family protein</fullName>
    </recommendedName>
</protein>
<gene>
    <name evidence="2" type="ORF">E2C04_09860</name>
    <name evidence="1" type="ORF">GCM10007231_24600</name>
</gene>